<gene>
    <name evidence="6" type="ORF">SAMN05216298_3471</name>
</gene>
<feature type="DNA-binding region" description="H-T-H motif" evidence="4">
    <location>
        <begin position="34"/>
        <end position="53"/>
    </location>
</feature>
<dbReference type="PROSITE" id="PS50977">
    <property type="entry name" value="HTH_TETR_2"/>
    <property type="match status" value="1"/>
</dbReference>
<dbReference type="SUPFAM" id="SSF46689">
    <property type="entry name" value="Homeodomain-like"/>
    <property type="match status" value="1"/>
</dbReference>
<dbReference type="InterPro" id="IPR050109">
    <property type="entry name" value="HTH-type_TetR-like_transc_reg"/>
</dbReference>
<dbReference type="STRING" id="380244.SAMN05216298_3471"/>
<keyword evidence="2 4" id="KW-0238">DNA-binding</keyword>
<protein>
    <submittedName>
        <fullName evidence="6">Transcriptional regulator, TetR family</fullName>
    </submittedName>
</protein>
<keyword evidence="1" id="KW-0805">Transcription regulation</keyword>
<organism evidence="6 7">
    <name type="scientific">Glycomyces sambucus</name>
    <dbReference type="NCBI Taxonomy" id="380244"/>
    <lineage>
        <taxon>Bacteria</taxon>
        <taxon>Bacillati</taxon>
        <taxon>Actinomycetota</taxon>
        <taxon>Actinomycetes</taxon>
        <taxon>Glycomycetales</taxon>
        <taxon>Glycomycetaceae</taxon>
        <taxon>Glycomyces</taxon>
    </lineage>
</organism>
<dbReference type="RefSeq" id="WP_091051888.1">
    <property type="nucleotide sequence ID" value="NZ_FNGF01000005.1"/>
</dbReference>
<dbReference type="InterPro" id="IPR001647">
    <property type="entry name" value="HTH_TetR"/>
</dbReference>
<evidence type="ECO:0000256" key="2">
    <source>
        <dbReference type="ARBA" id="ARBA00023125"/>
    </source>
</evidence>
<dbReference type="Gene3D" id="1.10.357.10">
    <property type="entry name" value="Tetracycline Repressor, domain 2"/>
    <property type="match status" value="1"/>
</dbReference>
<evidence type="ECO:0000256" key="1">
    <source>
        <dbReference type="ARBA" id="ARBA00023015"/>
    </source>
</evidence>
<sequence>MARLTRIERQERTRNAILAAAREEFAEHGYADTSVDRIADRADLTRGAVYSNFPGKRALYLAVLVAMTERAPAAGPAWAPATAEDALIRFARAWLDRLPSAGGADRLRLRSLAGVLDEHGRDVLAQLARLEALLLAVGLESCAPGRRVRLAELALTLLSGAGHLAEQAPGFGSAADRVRACGHLAALDLRDAWAPRPPEATAEAVHEPLAAPALRDLVGGGPVDLGTDGLVAVLGTGRLAAAEDALRAAAPGETVTLLAAVPDPAETGGLVRLRVGDLTSCLRAVFPAGTWRRLRVAVADPAATAALGLPDPAADTEAALRVRGGMIAARASGPGAARAAARARRSAGA</sequence>
<name>A0A1G9J888_9ACTN</name>
<dbReference type="Pfam" id="PF00440">
    <property type="entry name" value="TetR_N"/>
    <property type="match status" value="1"/>
</dbReference>
<dbReference type="AlphaFoldDB" id="A0A1G9J888"/>
<dbReference type="InterPro" id="IPR009057">
    <property type="entry name" value="Homeodomain-like_sf"/>
</dbReference>
<evidence type="ECO:0000313" key="6">
    <source>
        <dbReference type="EMBL" id="SDL33415.1"/>
    </source>
</evidence>
<dbReference type="PANTHER" id="PTHR30055">
    <property type="entry name" value="HTH-TYPE TRANSCRIPTIONAL REGULATOR RUTR"/>
    <property type="match status" value="1"/>
</dbReference>
<evidence type="ECO:0000256" key="3">
    <source>
        <dbReference type="ARBA" id="ARBA00023163"/>
    </source>
</evidence>
<evidence type="ECO:0000259" key="5">
    <source>
        <dbReference type="PROSITE" id="PS50977"/>
    </source>
</evidence>
<proteinExistence type="predicted"/>
<feature type="domain" description="HTH tetR-type" evidence="5">
    <location>
        <begin position="11"/>
        <end position="71"/>
    </location>
</feature>
<dbReference type="GO" id="GO:0003700">
    <property type="term" value="F:DNA-binding transcription factor activity"/>
    <property type="evidence" value="ECO:0007669"/>
    <property type="project" value="TreeGrafter"/>
</dbReference>
<reference evidence="7" key="1">
    <citation type="submission" date="2016-10" db="EMBL/GenBank/DDBJ databases">
        <authorList>
            <person name="Varghese N."/>
            <person name="Submissions S."/>
        </authorList>
    </citation>
    <scope>NUCLEOTIDE SEQUENCE [LARGE SCALE GENOMIC DNA]</scope>
    <source>
        <strain evidence="7">CGMCC 4.3147</strain>
    </source>
</reference>
<dbReference type="GO" id="GO:0000976">
    <property type="term" value="F:transcription cis-regulatory region binding"/>
    <property type="evidence" value="ECO:0007669"/>
    <property type="project" value="TreeGrafter"/>
</dbReference>
<accession>A0A1G9J888</accession>
<dbReference type="PANTHER" id="PTHR30055:SF234">
    <property type="entry name" value="HTH-TYPE TRANSCRIPTIONAL REGULATOR BETI"/>
    <property type="match status" value="1"/>
</dbReference>
<dbReference type="EMBL" id="FNGF01000005">
    <property type="protein sequence ID" value="SDL33415.1"/>
    <property type="molecule type" value="Genomic_DNA"/>
</dbReference>
<dbReference type="PRINTS" id="PR00455">
    <property type="entry name" value="HTHTETR"/>
</dbReference>
<dbReference type="Proteomes" id="UP000198662">
    <property type="component" value="Unassembled WGS sequence"/>
</dbReference>
<evidence type="ECO:0000313" key="7">
    <source>
        <dbReference type="Proteomes" id="UP000198662"/>
    </source>
</evidence>
<dbReference type="OrthoDB" id="3813186at2"/>
<keyword evidence="7" id="KW-1185">Reference proteome</keyword>
<evidence type="ECO:0000256" key="4">
    <source>
        <dbReference type="PROSITE-ProRule" id="PRU00335"/>
    </source>
</evidence>
<keyword evidence="3" id="KW-0804">Transcription</keyword>